<comment type="similarity">
    <text evidence="3">Belongs to the PIGS family.</text>
</comment>
<reference evidence="12" key="1">
    <citation type="submission" date="2014-11" db="EMBL/GenBank/DDBJ databases">
        <authorList>
            <person name="Otto D Thomas"/>
            <person name="Naeem Raeece"/>
        </authorList>
    </citation>
    <scope>NUCLEOTIDE SEQUENCE</scope>
</reference>
<evidence type="ECO:0000256" key="8">
    <source>
        <dbReference type="ARBA" id="ARBA00023136"/>
    </source>
</evidence>
<feature type="transmembrane region" description="Helical" evidence="11">
    <location>
        <begin position="12"/>
        <end position="30"/>
    </location>
</feature>
<organism evidence="12">
    <name type="scientific">Chromera velia CCMP2878</name>
    <dbReference type="NCBI Taxonomy" id="1169474"/>
    <lineage>
        <taxon>Eukaryota</taxon>
        <taxon>Sar</taxon>
        <taxon>Alveolata</taxon>
        <taxon>Colpodellida</taxon>
        <taxon>Chromeraceae</taxon>
        <taxon>Chromera</taxon>
    </lineage>
</organism>
<keyword evidence="6" id="KW-0256">Endoplasmic reticulum</keyword>
<keyword evidence="9" id="KW-0325">Glycoprotein</keyword>
<dbReference type="EMBL" id="CDMZ01000304">
    <property type="protein sequence ID" value="CEM11378.1"/>
    <property type="molecule type" value="Genomic_DNA"/>
</dbReference>
<feature type="region of interest" description="Disordered" evidence="10">
    <location>
        <begin position="668"/>
        <end position="716"/>
    </location>
</feature>
<accession>A0A0G4FEI0</accession>
<evidence type="ECO:0000256" key="11">
    <source>
        <dbReference type="SAM" id="Phobius"/>
    </source>
</evidence>
<keyword evidence="4" id="KW-0337">GPI-anchor biosynthesis</keyword>
<evidence type="ECO:0000256" key="1">
    <source>
        <dbReference type="ARBA" id="ARBA00004477"/>
    </source>
</evidence>
<name>A0A0G4FEI0_9ALVE</name>
<comment type="subcellular location">
    <subcellularLocation>
        <location evidence="1">Endoplasmic reticulum membrane</location>
        <topology evidence="1">Multi-pass membrane protein</topology>
    </subcellularLocation>
</comment>
<evidence type="ECO:0000313" key="12">
    <source>
        <dbReference type="EMBL" id="CEM11378.1"/>
    </source>
</evidence>
<feature type="region of interest" description="Disordered" evidence="10">
    <location>
        <begin position="459"/>
        <end position="491"/>
    </location>
</feature>
<feature type="region of interest" description="Disordered" evidence="10">
    <location>
        <begin position="775"/>
        <end position="827"/>
    </location>
</feature>
<keyword evidence="5 11" id="KW-0812">Transmembrane</keyword>
<evidence type="ECO:0000256" key="10">
    <source>
        <dbReference type="SAM" id="MobiDB-lite"/>
    </source>
</evidence>
<evidence type="ECO:0000256" key="4">
    <source>
        <dbReference type="ARBA" id="ARBA00022502"/>
    </source>
</evidence>
<dbReference type="GO" id="GO:0016255">
    <property type="term" value="P:attachment of GPI anchor to protein"/>
    <property type="evidence" value="ECO:0007669"/>
    <property type="project" value="InterPro"/>
</dbReference>
<gene>
    <name evidence="12" type="ORF">Cvel_16525</name>
</gene>
<evidence type="ECO:0000256" key="7">
    <source>
        <dbReference type="ARBA" id="ARBA00022989"/>
    </source>
</evidence>
<dbReference type="PANTHER" id="PTHR21072">
    <property type="entry name" value="GPI TRANSAMIDASE COMPONENT PIG-S"/>
    <property type="match status" value="1"/>
</dbReference>
<keyword evidence="8 11" id="KW-0472">Membrane</keyword>
<sequence length="827" mass="90847">MFQDSEKSRRFALWSYVFWAFVILVFWNVTTSVRRERFPSLDVWHMQQLVRGLLASPNVPFDLHAVALCEGGDQKAVRRLKEAVGSPSGPHPGDPFFVRVAETGMGNLFARDQSAISTLERVCASTDGLAGGDLIRLYHMISDWSEQTWGSGTTRETELIAANYLFIHVDRTGEIERPWMAFDPSISALLVVPQTGFTASSLQGVVSALHRVWYREAKQPPTEMTPTQQLSFWVVGEGREFVDFREEVQAPFLNHVLVQLSAVFDLHLQSKIVTSGALSVNAPVRDSDKVTRVLDAADMSQFLSAASEWDAGEALGRPSHRPPHVVNLAVFSPSPSSFSTEGEREGGPLRMRDSEGALHNALQIPGWGALTVVRPLGEEAGGRHSQSPATGQTTEGEEGSGGNYSTFCKVLKMREEASGFRRRSSEAGGGGGGRHAWLRSVVAAWLCQLRQVYGFPVSHPGISVVSPPRPPKRKGGKSKKDLVSNADASKKAKRSKEIGTFDLYLPSALQKDAEEAEARELEGDGDGTGPRLRFVSSKSSASASGLSGWQEDDVLSGTLDAALYIDDSYGEGEKGKGDGRQRPVVYVSGLEGLGFAGWEILCLLRLVIREWAVRASTKLRKLQQLIRKHDEVVIEERIGRAMRSALDKLNIALGSMGAKRPEQNGFWLEEEDGSFGGGDAEGSGGGDYGVSGKEEGRGSGDAEENEGERQEGGPSDLNVVLTHLRGADQDAHEALHDDSMMSETHFSVEFKAAVYLPLLLPVLLPIFLACWRDRSDRKEERTRQAEEKRRSEEERAEELQRADTQEGETRSPEEQDREDERSQRTAT</sequence>
<dbReference type="UniPathway" id="UPA00196"/>
<feature type="compositionally biased region" description="Gly residues" evidence="10">
    <location>
        <begin position="674"/>
        <end position="689"/>
    </location>
</feature>
<evidence type="ECO:0000256" key="5">
    <source>
        <dbReference type="ARBA" id="ARBA00022692"/>
    </source>
</evidence>
<proteinExistence type="inferred from homology"/>
<feature type="transmembrane region" description="Helical" evidence="11">
    <location>
        <begin position="752"/>
        <end position="771"/>
    </location>
</feature>
<evidence type="ECO:0000256" key="9">
    <source>
        <dbReference type="ARBA" id="ARBA00023180"/>
    </source>
</evidence>
<comment type="pathway">
    <text evidence="2">Glycolipid biosynthesis; glycosylphosphatidylinositol-anchor biosynthesis.</text>
</comment>
<dbReference type="Pfam" id="PF10510">
    <property type="entry name" value="PIG-S"/>
    <property type="match status" value="2"/>
</dbReference>
<protein>
    <submittedName>
        <fullName evidence="12">Uncharacterized protein</fullName>
    </submittedName>
</protein>
<dbReference type="VEuPathDB" id="CryptoDB:Cvel_16525"/>
<feature type="region of interest" description="Disordered" evidence="10">
    <location>
        <begin position="515"/>
        <end position="534"/>
    </location>
</feature>
<evidence type="ECO:0000256" key="3">
    <source>
        <dbReference type="ARBA" id="ARBA00005316"/>
    </source>
</evidence>
<dbReference type="PANTHER" id="PTHR21072:SF13">
    <property type="entry name" value="GPI TRANSAMIDASE COMPONENT PIG-S"/>
    <property type="match status" value="1"/>
</dbReference>
<evidence type="ECO:0000256" key="6">
    <source>
        <dbReference type="ARBA" id="ARBA00022824"/>
    </source>
</evidence>
<dbReference type="GO" id="GO:0006506">
    <property type="term" value="P:GPI anchor biosynthetic process"/>
    <property type="evidence" value="ECO:0007669"/>
    <property type="project" value="UniProtKB-UniPathway"/>
</dbReference>
<feature type="region of interest" description="Disordered" evidence="10">
    <location>
        <begin position="379"/>
        <end position="403"/>
    </location>
</feature>
<dbReference type="AlphaFoldDB" id="A0A0G4FEI0"/>
<evidence type="ECO:0000256" key="2">
    <source>
        <dbReference type="ARBA" id="ARBA00004687"/>
    </source>
</evidence>
<dbReference type="GO" id="GO:0042765">
    <property type="term" value="C:GPI-anchor transamidase complex"/>
    <property type="evidence" value="ECO:0007669"/>
    <property type="project" value="InterPro"/>
</dbReference>
<dbReference type="InterPro" id="IPR019540">
    <property type="entry name" value="PtdIno-glycan_biosynth_class_S"/>
</dbReference>
<keyword evidence="7 11" id="KW-1133">Transmembrane helix</keyword>